<evidence type="ECO:0000256" key="1">
    <source>
        <dbReference type="SAM" id="MobiDB-lite"/>
    </source>
</evidence>
<keyword evidence="3" id="KW-1185">Reference proteome</keyword>
<gene>
    <name evidence="2" type="ORF">RCOM_0910720</name>
</gene>
<protein>
    <submittedName>
        <fullName evidence="2">Uncharacterized protein</fullName>
    </submittedName>
</protein>
<dbReference type="KEGG" id="rcu:8280204"/>
<evidence type="ECO:0000313" key="3">
    <source>
        <dbReference type="Proteomes" id="UP000008311"/>
    </source>
</evidence>
<proteinExistence type="predicted"/>
<name>B9RTH9_RICCO</name>
<organism evidence="2 3">
    <name type="scientific">Ricinus communis</name>
    <name type="common">Castor bean</name>
    <dbReference type="NCBI Taxonomy" id="3988"/>
    <lineage>
        <taxon>Eukaryota</taxon>
        <taxon>Viridiplantae</taxon>
        <taxon>Streptophyta</taxon>
        <taxon>Embryophyta</taxon>
        <taxon>Tracheophyta</taxon>
        <taxon>Spermatophyta</taxon>
        <taxon>Magnoliopsida</taxon>
        <taxon>eudicotyledons</taxon>
        <taxon>Gunneridae</taxon>
        <taxon>Pentapetalae</taxon>
        <taxon>rosids</taxon>
        <taxon>fabids</taxon>
        <taxon>Malpighiales</taxon>
        <taxon>Euphorbiaceae</taxon>
        <taxon>Acalyphoideae</taxon>
        <taxon>Acalypheae</taxon>
        <taxon>Ricinus</taxon>
    </lineage>
</organism>
<dbReference type="EMBL" id="EQ973814">
    <property type="protein sequence ID" value="EEF45211.1"/>
    <property type="molecule type" value="Genomic_DNA"/>
</dbReference>
<feature type="compositionally biased region" description="Pro residues" evidence="1">
    <location>
        <begin position="82"/>
        <end position="98"/>
    </location>
</feature>
<dbReference type="InParanoid" id="B9RTH9"/>
<dbReference type="PRINTS" id="PR01217">
    <property type="entry name" value="PRICHEXTENSN"/>
</dbReference>
<dbReference type="AlphaFoldDB" id="B9RTH9"/>
<feature type="compositionally biased region" description="Pro residues" evidence="1">
    <location>
        <begin position="123"/>
        <end position="202"/>
    </location>
</feature>
<dbReference type="Proteomes" id="UP000008311">
    <property type="component" value="Unassembled WGS sequence"/>
</dbReference>
<sequence>MPPSPSVSAISSSLIKKAMIPFHKPYAIAIKKTNLPCISSAIPKKKILNGDNTLPHKPNLMSFGPNLPQVPEQTIPSEIPENNPPEFPRNPDESPPSIPLEVPQFPKVPEIETAPPEVITEPPNIPEIPTPGPDYPVPPQPTPPAPPDVPLPPPGAPRPQPPNRLPPRLPPDPDILPPPTYPPPDIQPPPDVPPEIRPPPGPYVSFVF</sequence>
<reference evidence="3" key="1">
    <citation type="journal article" date="2010" name="Nat. Biotechnol.">
        <title>Draft genome sequence of the oilseed species Ricinus communis.</title>
        <authorList>
            <person name="Chan A.P."/>
            <person name="Crabtree J."/>
            <person name="Zhao Q."/>
            <person name="Lorenzi H."/>
            <person name="Orvis J."/>
            <person name="Puiu D."/>
            <person name="Melake-Berhan A."/>
            <person name="Jones K.M."/>
            <person name="Redman J."/>
            <person name="Chen G."/>
            <person name="Cahoon E.B."/>
            <person name="Gedil M."/>
            <person name="Stanke M."/>
            <person name="Haas B.J."/>
            <person name="Wortman J.R."/>
            <person name="Fraser-Liggett C.M."/>
            <person name="Ravel J."/>
            <person name="Rabinowicz P.D."/>
        </authorList>
    </citation>
    <scope>NUCLEOTIDE SEQUENCE [LARGE SCALE GENOMIC DNA]</scope>
    <source>
        <strain evidence="3">cv. Hale</strain>
    </source>
</reference>
<feature type="region of interest" description="Disordered" evidence="1">
    <location>
        <begin position="59"/>
        <end position="208"/>
    </location>
</feature>
<accession>B9RTH9</accession>
<dbReference type="eggNOG" id="ENOG502SENA">
    <property type="taxonomic scope" value="Eukaryota"/>
</dbReference>
<evidence type="ECO:0000313" key="2">
    <source>
        <dbReference type="EMBL" id="EEF45211.1"/>
    </source>
</evidence>